<dbReference type="CDD" id="cd06456">
    <property type="entry name" value="M3A_DCP"/>
    <property type="match status" value="1"/>
</dbReference>
<dbReference type="GO" id="GO:0006508">
    <property type="term" value="P:proteolysis"/>
    <property type="evidence" value="ECO:0007669"/>
    <property type="project" value="UniProtKB-KW"/>
</dbReference>
<comment type="caution">
    <text evidence="9">The sequence shown here is derived from an EMBL/GenBank/DDBJ whole genome shotgun (WGS) entry which is preliminary data.</text>
</comment>
<keyword evidence="4 7" id="KW-0378">Hydrolase</keyword>
<dbReference type="InterPro" id="IPR024077">
    <property type="entry name" value="Neurolysin/TOP_dom2"/>
</dbReference>
<dbReference type="InterPro" id="IPR024079">
    <property type="entry name" value="MetalloPept_cat_dom_sf"/>
</dbReference>
<evidence type="ECO:0000313" key="9">
    <source>
        <dbReference type="EMBL" id="MBO0936756.1"/>
    </source>
</evidence>
<keyword evidence="2 7" id="KW-0645">Protease</keyword>
<gene>
    <name evidence="9" type="ORF">J2I47_09400</name>
</gene>
<evidence type="ECO:0000256" key="3">
    <source>
        <dbReference type="ARBA" id="ARBA00022723"/>
    </source>
</evidence>
<accession>A0A939GHA4</accession>
<keyword evidence="3 7" id="KW-0479">Metal-binding</keyword>
<proteinExistence type="inferred from homology"/>
<keyword evidence="5 7" id="KW-0862">Zinc</keyword>
<comment type="cofactor">
    <cofactor evidence="7">
        <name>Zn(2+)</name>
        <dbReference type="ChEBI" id="CHEBI:29105"/>
    </cofactor>
    <text evidence="7">Binds 1 zinc ion.</text>
</comment>
<dbReference type="InterPro" id="IPR001567">
    <property type="entry name" value="Pept_M3A_M3B_dom"/>
</dbReference>
<organism evidence="9 10">
    <name type="scientific">Fibrella rubiginis</name>
    <dbReference type="NCBI Taxonomy" id="2817060"/>
    <lineage>
        <taxon>Bacteria</taxon>
        <taxon>Pseudomonadati</taxon>
        <taxon>Bacteroidota</taxon>
        <taxon>Cytophagia</taxon>
        <taxon>Cytophagales</taxon>
        <taxon>Spirosomataceae</taxon>
        <taxon>Fibrella</taxon>
    </lineage>
</organism>
<dbReference type="RefSeq" id="WP_207364638.1">
    <property type="nucleotide sequence ID" value="NZ_JAFMYV010000004.1"/>
</dbReference>
<feature type="domain" description="Peptidase M3A/M3B catalytic" evidence="8">
    <location>
        <begin position="227"/>
        <end position="676"/>
    </location>
</feature>
<keyword evidence="6 7" id="KW-0482">Metalloprotease</keyword>
<dbReference type="AlphaFoldDB" id="A0A939GHA4"/>
<dbReference type="EMBL" id="JAFMYV010000004">
    <property type="protein sequence ID" value="MBO0936756.1"/>
    <property type="molecule type" value="Genomic_DNA"/>
</dbReference>
<protein>
    <submittedName>
        <fullName evidence="9">M3 family metallopeptidase</fullName>
    </submittedName>
</protein>
<dbReference type="InterPro" id="IPR045090">
    <property type="entry name" value="Pept_M3A_M3B"/>
</dbReference>
<dbReference type="GO" id="GO:0005829">
    <property type="term" value="C:cytosol"/>
    <property type="evidence" value="ECO:0007669"/>
    <property type="project" value="TreeGrafter"/>
</dbReference>
<name>A0A939GHA4_9BACT</name>
<evidence type="ECO:0000259" key="8">
    <source>
        <dbReference type="Pfam" id="PF01432"/>
    </source>
</evidence>
<dbReference type="FunFam" id="3.40.390.10:FF:000009">
    <property type="entry name" value="Oligopeptidase A"/>
    <property type="match status" value="1"/>
</dbReference>
<evidence type="ECO:0000256" key="1">
    <source>
        <dbReference type="ARBA" id="ARBA00006040"/>
    </source>
</evidence>
<evidence type="ECO:0000313" key="10">
    <source>
        <dbReference type="Proteomes" id="UP000664034"/>
    </source>
</evidence>
<evidence type="ECO:0000256" key="2">
    <source>
        <dbReference type="ARBA" id="ARBA00022670"/>
    </source>
</evidence>
<evidence type="ECO:0000256" key="6">
    <source>
        <dbReference type="ARBA" id="ARBA00023049"/>
    </source>
</evidence>
<evidence type="ECO:0000256" key="7">
    <source>
        <dbReference type="RuleBase" id="RU003435"/>
    </source>
</evidence>
<dbReference type="GO" id="GO:0046872">
    <property type="term" value="F:metal ion binding"/>
    <property type="evidence" value="ECO:0007669"/>
    <property type="project" value="UniProtKB-UniRule"/>
</dbReference>
<sequence>MTNNPLLQPFQTPHETAPFPLIKNEHYLPAIQAGIAAGRKEIDAIVANPDKPTFANTVVALERTGDLLSRATSVLFNLNAAETSPEMQKIVKEASPLLTEYGNDITLNDNLFARIKTVYEQRNSLKLDAESAMLLEKTYKRFARNGANLNATDKDKLRAIDKELAQLSLQFGENVLNETNEYVMSVTNEAELKGLPDFVLEAAQKTAKEKGLTGWAFTLQTPSYSPFMQYAENRGLREKLYRAYNGRGFGGNKNDNQANIKRMVQLRYDRANLLGYKTHADFVLEESMAGSSQKVSSFLDELVQYARPAAERQLAELTTFAKANGFAGDRIEQWDYSYYAEKLKKKQLDLDDEMLKPYFKLDNVVEGVFAVANKLYGITIKENKAIPVYNPEVKAYEVFDQNGQFLAVFYGDYFPRPGKRSGAWMNDVQGQKIVNGVNLRPHIVNVCNFTRPTDTKPSLLTFYEVTTLFHEFGHALHGMLANGQYESLSGTNVPRDFVELPSQVMENWCYTPEALNLFAKHYLTGDVIPQALVEKIRASQNFMAGIANLRQLRFGITDMYFHDRKPTNESVTEVENHADSLVNLFPRVKGTSFSTAFSHIFAGGYSAGYYSYKWSEVLDADAFEFFQENGGLNAKEAAQKFRQNVLEKGGSEKPMELYKKFRGREPSPQAMLRRSGLSL</sequence>
<keyword evidence="10" id="KW-1185">Reference proteome</keyword>
<comment type="similarity">
    <text evidence="1 7">Belongs to the peptidase M3 family.</text>
</comment>
<dbReference type="PANTHER" id="PTHR43660:SF1">
    <property type="entry name" value="DIPEPTIDYL CARBOXYPEPTIDASE"/>
    <property type="match status" value="1"/>
</dbReference>
<evidence type="ECO:0000256" key="5">
    <source>
        <dbReference type="ARBA" id="ARBA00022833"/>
    </source>
</evidence>
<evidence type="ECO:0000256" key="4">
    <source>
        <dbReference type="ARBA" id="ARBA00022801"/>
    </source>
</evidence>
<dbReference type="Proteomes" id="UP000664034">
    <property type="component" value="Unassembled WGS sequence"/>
</dbReference>
<dbReference type="Gene3D" id="3.40.390.10">
    <property type="entry name" value="Collagenase (Catalytic Domain)"/>
    <property type="match status" value="1"/>
</dbReference>
<dbReference type="PANTHER" id="PTHR43660">
    <property type="entry name" value="DIPEPTIDYL CARBOXYPEPTIDASE"/>
    <property type="match status" value="1"/>
</dbReference>
<dbReference type="Gene3D" id="1.10.1370.40">
    <property type="match status" value="1"/>
</dbReference>
<dbReference type="Pfam" id="PF01432">
    <property type="entry name" value="Peptidase_M3"/>
    <property type="match status" value="1"/>
</dbReference>
<dbReference type="GO" id="GO:0004222">
    <property type="term" value="F:metalloendopeptidase activity"/>
    <property type="evidence" value="ECO:0007669"/>
    <property type="project" value="InterPro"/>
</dbReference>
<reference evidence="9" key="1">
    <citation type="submission" date="2021-03" db="EMBL/GenBank/DDBJ databases">
        <title>Fibrella sp. HMF5335 genome sequencing and assembly.</title>
        <authorList>
            <person name="Kang H."/>
            <person name="Kim H."/>
            <person name="Bae S."/>
            <person name="Joh K."/>
        </authorList>
    </citation>
    <scope>NUCLEOTIDE SEQUENCE</scope>
    <source>
        <strain evidence="9">HMF5335</strain>
    </source>
</reference>
<dbReference type="Gene3D" id="1.10.1370.10">
    <property type="entry name" value="Neurolysin, domain 3"/>
    <property type="match status" value="1"/>
</dbReference>
<dbReference type="InterPro" id="IPR034005">
    <property type="entry name" value="M3A_DCP"/>
</dbReference>
<dbReference type="GO" id="GO:0004180">
    <property type="term" value="F:carboxypeptidase activity"/>
    <property type="evidence" value="ECO:0007669"/>
    <property type="project" value="TreeGrafter"/>
</dbReference>
<dbReference type="SUPFAM" id="SSF55486">
    <property type="entry name" value="Metalloproteases ('zincins'), catalytic domain"/>
    <property type="match status" value="1"/>
</dbReference>